<name>A0A4S4MW98_9APHY</name>
<keyword evidence="4" id="KW-0805">Transcription regulation</keyword>
<evidence type="ECO:0000256" key="1">
    <source>
        <dbReference type="ARBA" id="ARBA00004123"/>
    </source>
</evidence>
<dbReference type="GO" id="GO:0008237">
    <property type="term" value="F:metallopeptidase activity"/>
    <property type="evidence" value="ECO:0007669"/>
    <property type="project" value="InterPro"/>
</dbReference>
<dbReference type="GO" id="GO:0003682">
    <property type="term" value="F:chromatin binding"/>
    <property type="evidence" value="ECO:0007669"/>
    <property type="project" value="TreeGrafter"/>
</dbReference>
<proteinExistence type="inferred from homology"/>
<dbReference type="InterPro" id="IPR014782">
    <property type="entry name" value="Peptidase_M1_dom"/>
</dbReference>
<dbReference type="Pfam" id="PF25316">
    <property type="entry name" value="TAF2_3rd"/>
    <property type="match status" value="1"/>
</dbReference>
<feature type="domain" description="Bromo" evidence="12">
    <location>
        <begin position="1780"/>
        <end position="1854"/>
    </location>
</feature>
<accession>A0A4S4MW98</accession>
<feature type="region of interest" description="Disordered" evidence="11">
    <location>
        <begin position="1204"/>
        <end position="1223"/>
    </location>
</feature>
<feature type="compositionally biased region" description="Polar residues" evidence="11">
    <location>
        <begin position="1388"/>
        <end position="1403"/>
    </location>
</feature>
<comment type="function">
    <text evidence="8">Functions as a component of the DNA-binding general transcription factor complex TFIID. Binding of TFIID to a promoter (with or without TATA element) is the initial step in pre-initiation complex (PIC) formation. TFIID plays a key role in the regulation of gene expression by RNA polymerase II through different activities such as transcription activator interaction, core promoter recognition and selectivity, TFIIA and TFIIB interaction, chromatin modification (histone acetylation by TAF1), facilitation of DNA opening and initiation of transcription.</text>
</comment>
<dbReference type="Pfam" id="PF01433">
    <property type="entry name" value="Peptidase_M1"/>
    <property type="match status" value="1"/>
</dbReference>
<dbReference type="InterPro" id="IPR057345">
    <property type="entry name" value="Ig-like_TAF2"/>
</dbReference>
<comment type="caution">
    <text evidence="13">The sequence shown here is derived from an EMBL/GenBank/DDBJ whole genome shotgun (WGS) entry which is preliminary data.</text>
</comment>
<dbReference type="InterPro" id="IPR027268">
    <property type="entry name" value="Peptidase_M4/M1_CTD_sf"/>
</dbReference>
<feature type="domain" description="Bromo" evidence="12">
    <location>
        <begin position="1263"/>
        <end position="1335"/>
    </location>
</feature>
<evidence type="ECO:0000256" key="8">
    <source>
        <dbReference type="ARBA" id="ARBA00025346"/>
    </source>
</evidence>
<keyword evidence="14" id="KW-1185">Reference proteome</keyword>
<dbReference type="Gene3D" id="1.20.920.10">
    <property type="entry name" value="Bromodomain-like"/>
    <property type="match status" value="3"/>
</dbReference>
<feature type="region of interest" description="Disordered" evidence="11">
    <location>
        <begin position="1368"/>
        <end position="1656"/>
    </location>
</feature>
<dbReference type="InterPro" id="IPR018359">
    <property type="entry name" value="Bromodomain_CS"/>
</dbReference>
<dbReference type="CDD" id="cd09839">
    <property type="entry name" value="M1_like_TAF2"/>
    <property type="match status" value="1"/>
</dbReference>
<evidence type="ECO:0000256" key="2">
    <source>
        <dbReference type="ARBA" id="ARBA00010937"/>
    </source>
</evidence>
<dbReference type="InterPro" id="IPR036427">
    <property type="entry name" value="Bromodomain-like_sf"/>
</dbReference>
<dbReference type="PROSITE" id="PS50014">
    <property type="entry name" value="BROMODOMAIN_2"/>
    <property type="match status" value="3"/>
</dbReference>
<dbReference type="InterPro" id="IPR042097">
    <property type="entry name" value="Aminopeptidase_N-like_N_sf"/>
</dbReference>
<dbReference type="CDD" id="cd04369">
    <property type="entry name" value="Bromodomain"/>
    <property type="match status" value="1"/>
</dbReference>
<dbReference type="SUPFAM" id="SSF47370">
    <property type="entry name" value="Bromodomain"/>
    <property type="match status" value="3"/>
</dbReference>
<dbReference type="InterPro" id="IPR037813">
    <property type="entry name" value="TAF2"/>
</dbReference>
<dbReference type="PROSITE" id="PS00633">
    <property type="entry name" value="BROMODOMAIN_1"/>
    <property type="match status" value="1"/>
</dbReference>
<evidence type="ECO:0000256" key="6">
    <source>
        <dbReference type="ARBA" id="ARBA00023163"/>
    </source>
</evidence>
<evidence type="ECO:0000256" key="4">
    <source>
        <dbReference type="ARBA" id="ARBA00023015"/>
    </source>
</evidence>
<dbReference type="Pfam" id="PF25577">
    <property type="entry name" value="TPR_TAF2_C"/>
    <property type="match status" value="1"/>
</dbReference>
<dbReference type="InterPro" id="IPR001487">
    <property type="entry name" value="Bromodomain"/>
</dbReference>
<dbReference type="Pfam" id="PF00439">
    <property type="entry name" value="Bromodomain"/>
    <property type="match status" value="3"/>
</dbReference>
<dbReference type="SUPFAM" id="SSF63737">
    <property type="entry name" value="Leukotriene A4 hydrolase N-terminal domain"/>
    <property type="match status" value="1"/>
</dbReference>
<dbReference type="GO" id="GO:0016251">
    <property type="term" value="F:RNA polymerase II general transcription initiation factor activity"/>
    <property type="evidence" value="ECO:0007669"/>
    <property type="project" value="TreeGrafter"/>
</dbReference>
<dbReference type="PANTHER" id="PTHR15137:SF9">
    <property type="entry name" value="TRANSCRIPTION INITIATION FACTOR TFIID SUBUNIT 2"/>
    <property type="match status" value="1"/>
</dbReference>
<dbReference type="GO" id="GO:0006325">
    <property type="term" value="P:chromatin organization"/>
    <property type="evidence" value="ECO:0007669"/>
    <property type="project" value="UniProtKB-ARBA"/>
</dbReference>
<evidence type="ECO:0000256" key="10">
    <source>
        <dbReference type="PROSITE-ProRule" id="PRU00035"/>
    </source>
</evidence>
<evidence type="ECO:0000256" key="11">
    <source>
        <dbReference type="SAM" id="MobiDB-lite"/>
    </source>
</evidence>
<dbReference type="FunFam" id="1.10.390.10:FF:000011">
    <property type="entry name" value="Transcription initiation factor TFIID subunit"/>
    <property type="match status" value="1"/>
</dbReference>
<evidence type="ECO:0000313" key="13">
    <source>
        <dbReference type="EMBL" id="THH30629.1"/>
    </source>
</evidence>
<protein>
    <recommendedName>
        <fullName evidence="3">Transcription initiation factor TFIID subunit 2</fullName>
    </recommendedName>
    <alternativeName>
        <fullName evidence="9">TBP-associated factor 2</fullName>
    </alternativeName>
</protein>
<dbReference type="GO" id="GO:0006367">
    <property type="term" value="P:transcription initiation at RNA polymerase II promoter"/>
    <property type="evidence" value="ECO:0007669"/>
    <property type="project" value="TreeGrafter"/>
</dbReference>
<feature type="compositionally biased region" description="Basic and acidic residues" evidence="11">
    <location>
        <begin position="1614"/>
        <end position="1632"/>
    </location>
</feature>
<dbReference type="Gene3D" id="2.60.40.1730">
    <property type="entry name" value="tricorn interacting facor f3 domain"/>
    <property type="match status" value="1"/>
</dbReference>
<evidence type="ECO:0000256" key="7">
    <source>
        <dbReference type="ARBA" id="ARBA00023242"/>
    </source>
</evidence>
<dbReference type="GO" id="GO:0008270">
    <property type="term" value="F:zinc ion binding"/>
    <property type="evidence" value="ECO:0007669"/>
    <property type="project" value="InterPro"/>
</dbReference>
<evidence type="ECO:0000313" key="14">
    <source>
        <dbReference type="Proteomes" id="UP000308730"/>
    </source>
</evidence>
<evidence type="ECO:0000256" key="5">
    <source>
        <dbReference type="ARBA" id="ARBA00023117"/>
    </source>
</evidence>
<feature type="domain" description="Bromo" evidence="12">
    <location>
        <begin position="1670"/>
        <end position="1742"/>
    </location>
</feature>
<evidence type="ECO:0000256" key="3">
    <source>
        <dbReference type="ARBA" id="ARBA00017363"/>
    </source>
</evidence>
<dbReference type="PANTHER" id="PTHR15137">
    <property type="entry name" value="TRANSCRIPTION INITIATION FACTOR TFIID"/>
    <property type="match status" value="1"/>
</dbReference>
<evidence type="ECO:0000256" key="9">
    <source>
        <dbReference type="ARBA" id="ARBA00076306"/>
    </source>
</evidence>
<dbReference type="SUPFAM" id="SSF55486">
    <property type="entry name" value="Metalloproteases ('zincins'), catalytic domain"/>
    <property type="match status" value="1"/>
</dbReference>
<reference evidence="13 14" key="1">
    <citation type="submission" date="2019-02" db="EMBL/GenBank/DDBJ databases">
        <title>Genome sequencing of the rare red list fungi Antrodiella citrinella (Flaviporus citrinellus).</title>
        <authorList>
            <person name="Buettner E."/>
            <person name="Kellner H."/>
        </authorList>
    </citation>
    <scope>NUCLEOTIDE SEQUENCE [LARGE SCALE GENOMIC DNA]</scope>
    <source>
        <strain evidence="13 14">DSM 108506</strain>
    </source>
</reference>
<evidence type="ECO:0000259" key="12">
    <source>
        <dbReference type="PROSITE" id="PS50014"/>
    </source>
</evidence>
<dbReference type="EMBL" id="SGPM01000073">
    <property type="protein sequence ID" value="THH30629.1"/>
    <property type="molecule type" value="Genomic_DNA"/>
</dbReference>
<feature type="compositionally biased region" description="Low complexity" evidence="11">
    <location>
        <begin position="1570"/>
        <end position="1590"/>
    </location>
</feature>
<dbReference type="Gene3D" id="1.10.390.10">
    <property type="entry name" value="Neutral Protease Domain 2"/>
    <property type="match status" value="1"/>
</dbReference>
<keyword evidence="7" id="KW-0539">Nucleus</keyword>
<dbReference type="Proteomes" id="UP000308730">
    <property type="component" value="Unassembled WGS sequence"/>
</dbReference>
<comment type="subcellular location">
    <subcellularLocation>
        <location evidence="1">Nucleus</location>
    </subcellularLocation>
</comment>
<dbReference type="PRINTS" id="PR00503">
    <property type="entry name" value="BROMODOMAIN"/>
</dbReference>
<dbReference type="GO" id="GO:0000976">
    <property type="term" value="F:transcription cis-regulatory region binding"/>
    <property type="evidence" value="ECO:0007669"/>
    <property type="project" value="TreeGrafter"/>
</dbReference>
<dbReference type="GO" id="GO:0005669">
    <property type="term" value="C:transcription factor TFIID complex"/>
    <property type="evidence" value="ECO:0007669"/>
    <property type="project" value="InterPro"/>
</dbReference>
<comment type="similarity">
    <text evidence="2">Belongs to the TAF2 family.</text>
</comment>
<gene>
    <name evidence="13" type="ORF">EUX98_g3547</name>
</gene>
<feature type="compositionally biased region" description="Low complexity" evidence="11">
    <location>
        <begin position="1633"/>
        <end position="1644"/>
    </location>
</feature>
<keyword evidence="5 10" id="KW-0103">Bromodomain</keyword>
<keyword evidence="6" id="KW-0804">Transcription</keyword>
<feature type="compositionally biased region" description="Basic and acidic residues" evidence="11">
    <location>
        <begin position="1473"/>
        <end position="1512"/>
    </location>
</feature>
<dbReference type="OrthoDB" id="308861at2759"/>
<sequence>MRDRARLTLTSDWTVVGRRGSPRTNTIALVDLLILVVLFVYHHQKVVVEIDFSGSIWGYTELTIVPATKDLKTIHLHSRQCAIQSVTIGTHSAEFSHHDPLANINISNAQDCHNHLELKRKVYAALAEGDEGELSIAIPREVIIRQSGNAAVGIASEAATPEPQTPGIPAPSLAPVLEFAPITVRIVYNLRKPADGIQFVFPTENSPYRVPHVYTTPSSPDAARCWLPCIDNLWEKCTWEFEFVVPRYLEQREAPSDDDESPEGEYPTVVVCSGDLVEQVAHPHNSNKTIFLFAQSTPTSVQHVAFAAGPFHVHTIAADLSSAEDASGTSQPLMHALCLPGHEALLASSVSAMRAAMSFYTSEYGHYPFGSHKLVFVDELPTQRFDSATLSILTVDLLHGEDAIDQVFETRHCLSHALACQWIGINIHQKAWSDTWLVNGLGLYIAGLFMRKVFGNNEYRFRLKKDMERVLELDVGPMPPICQPQLVDPPDAATLPFVNLKAPLILHILDRRLGKSGTSLGLSRILPKLFLSATSGDMVNNAISTHAFLRMCRKVSGIDPRSFAEQWIYGSGCPTFGFSASFNRKKMAVEITMRQDAAAVKYHEGNEVSRQLMKPVPFFEGQMTIRIHEADGTPYEHVLDIRSAFKRYEVPFNTKYKRVRRNTKRYLARQQAAQAAAEGDAEAAAAMDMVDMGFGLEIWENEKERENWKVADWTEEDEQNMSGQTYEWIRIDADFEWIAAIAFDQKDYMWVSQLQRDRDVVAQYEATKNPNAIISSMLTKCIQVTNYFFRIRCEAAQALVTCAIQRLEWLGLFHLFKLFLKYCYEPEDPNQDLFTHSYIPRPNDFNDMSEYFVRRSLLRAISRVRFNNGKTPPVVRQFLIDQLRYNDNTFNPYSDALYICSIISALGSATVSTVPPERGQFTDIENHPTMDAQDVDLLKQALMEVDRYRSMDRLIPSPHNLVTIASIEFYMLLAMAGLTAHDPSLFFPMTREGNYTQVRMAAFDALFLSKWYTPKIMQYVLAVMASDPSRIIRRHVARSVCQSLALLVTMGEMKTSGKDPETLLIEEDGTAAQENKKETKKSDIELLIKALRKDREVGKNEVIREFLMPIAMAPDADHEVRWWLLKLADLLIRGSEEAPPKVTIHLPPTPVNEVAPPLPTVKIPLKQRSIKAGGPPVKSPLTPFTIPPKLKLPVNGGLYDSIATPSSATPTTEGRKPSFQIPKPPLKKATVVKAASAKVPKAQTGGMSLPDLKASRLALKKVQGHKNAAVFLQPVDPVRDRAPNYFDIIKSPMDLRTMSAKLEQGQYHNRFDFEADFRLMIANAKQYNIPNSYVHNEALALEVFFDRQWAIINKTLEANDQRVRAQPAPIPRPLVPSTPVLKLPPVAPSSTPIHATPTPSSSARPIIKLRMGGSTTSNGTPPPPPPAPEVAPAKEMPRPKGRKPKEPKLSEVPPPEPAFIDDGSADLLEEVIAIEREKNEENARKRSSAEVVEKKKSHSKEKEKGKEREKLVVPKLVIGKRKKEEVVDEDEILALATPAKKERSAPSSPPIAGPSTSTATSFVVPEPKSKTATPAPPAASSSAPTLKLTLGKNKSKSTKPTPVPTPPPAPAPEPPREIRSEPPRKKGKEREAPSATPAPASTIPAKRKSPTVNSTPVNEKKCREILKVLMRLSDAVIFLIPVDPVRDGCPSYYDEIKQPMDLGTMSSKLAEHQYATMEDFAKDMNLIFTNCRTFNPPTTYPVNCADALERAFKKEWGKVTEKKLSWNEKRSLQSILGRLIQDPVSFVFREPVDPVALEIPTYHDIIPKKNARDLRTIKQKLEVDKYDSVEGFEADLDLMVSNAILFNGPSSEVGKVAAMLRDKYKEMLAALKTGGSAKRKGGEKGTPQPTKKAKVG</sequence>
<organism evidence="13 14">
    <name type="scientific">Antrodiella citrinella</name>
    <dbReference type="NCBI Taxonomy" id="2447956"/>
    <lineage>
        <taxon>Eukaryota</taxon>
        <taxon>Fungi</taxon>
        <taxon>Dikarya</taxon>
        <taxon>Basidiomycota</taxon>
        <taxon>Agaricomycotina</taxon>
        <taxon>Agaricomycetes</taxon>
        <taxon>Polyporales</taxon>
        <taxon>Steccherinaceae</taxon>
        <taxon>Antrodiella</taxon>
    </lineage>
</organism>
<feature type="compositionally biased region" description="Pro residues" evidence="11">
    <location>
        <begin position="1601"/>
        <end position="1613"/>
    </location>
</feature>
<dbReference type="SMART" id="SM00297">
    <property type="entry name" value="BROMO"/>
    <property type="match status" value="3"/>
</dbReference>
<feature type="region of interest" description="Disordered" evidence="11">
    <location>
        <begin position="1872"/>
        <end position="1896"/>
    </location>
</feature>
<feature type="compositionally biased region" description="Pro residues" evidence="11">
    <location>
        <begin position="1420"/>
        <end position="1429"/>
    </location>
</feature>
<dbReference type="InterPro" id="IPR057991">
    <property type="entry name" value="TPR_TAF2_C"/>
</dbReference>